<feature type="compositionally biased region" description="Low complexity" evidence="11">
    <location>
        <begin position="130"/>
        <end position="144"/>
    </location>
</feature>
<feature type="region of interest" description="Disordered" evidence="11">
    <location>
        <begin position="1"/>
        <end position="271"/>
    </location>
</feature>
<feature type="compositionally biased region" description="Polar residues" evidence="11">
    <location>
        <begin position="330"/>
        <end position="340"/>
    </location>
</feature>
<evidence type="ECO:0000256" key="10">
    <source>
        <dbReference type="PROSITE-ProRule" id="PRU00042"/>
    </source>
</evidence>
<evidence type="ECO:0000256" key="5">
    <source>
        <dbReference type="ARBA" id="ARBA00022771"/>
    </source>
</evidence>
<dbReference type="Proteomes" id="UP000218334">
    <property type="component" value="Unassembled WGS sequence"/>
</dbReference>
<dbReference type="PANTHER" id="PTHR46179:SF13">
    <property type="entry name" value="C2H2-TYPE DOMAIN-CONTAINING PROTEIN"/>
    <property type="match status" value="1"/>
</dbReference>
<feature type="compositionally biased region" description="Basic and acidic residues" evidence="11">
    <location>
        <begin position="173"/>
        <end position="199"/>
    </location>
</feature>
<evidence type="ECO:0000256" key="7">
    <source>
        <dbReference type="ARBA" id="ARBA00023015"/>
    </source>
</evidence>
<keyword evidence="14" id="KW-1185">Reference proteome</keyword>
<dbReference type="GO" id="GO:0005634">
    <property type="term" value="C:nucleus"/>
    <property type="evidence" value="ECO:0007669"/>
    <property type="project" value="UniProtKB-SubCell"/>
</dbReference>
<comment type="similarity">
    <text evidence="2">Belongs to the krueppel C2H2-type zinc-finger protein family.</text>
</comment>
<dbReference type="FunFam" id="3.30.160.60:FF:000358">
    <property type="entry name" value="zinc finger protein 24"/>
    <property type="match status" value="1"/>
</dbReference>
<dbReference type="GO" id="GO:0008270">
    <property type="term" value="F:zinc ion binding"/>
    <property type="evidence" value="ECO:0007669"/>
    <property type="project" value="UniProtKB-KW"/>
</dbReference>
<feature type="compositionally biased region" description="Low complexity" evidence="11">
    <location>
        <begin position="350"/>
        <end position="375"/>
    </location>
</feature>
<evidence type="ECO:0000256" key="6">
    <source>
        <dbReference type="ARBA" id="ARBA00022833"/>
    </source>
</evidence>
<organism evidence="13 14">
    <name type="scientific">Armillaria solidipes</name>
    <dbReference type="NCBI Taxonomy" id="1076256"/>
    <lineage>
        <taxon>Eukaryota</taxon>
        <taxon>Fungi</taxon>
        <taxon>Dikarya</taxon>
        <taxon>Basidiomycota</taxon>
        <taxon>Agaricomycotina</taxon>
        <taxon>Agaricomycetes</taxon>
        <taxon>Agaricomycetidae</taxon>
        <taxon>Agaricales</taxon>
        <taxon>Marasmiineae</taxon>
        <taxon>Physalacriaceae</taxon>
        <taxon>Armillaria</taxon>
    </lineage>
</organism>
<name>A0A2H3AIZ0_9AGAR</name>
<keyword evidence="8" id="KW-0804">Transcription</keyword>
<evidence type="ECO:0000256" key="1">
    <source>
        <dbReference type="ARBA" id="ARBA00004123"/>
    </source>
</evidence>
<protein>
    <recommendedName>
        <fullName evidence="12">C2H2-type domain-containing protein</fullName>
    </recommendedName>
</protein>
<keyword evidence="9" id="KW-0539">Nucleus</keyword>
<reference evidence="14" key="1">
    <citation type="journal article" date="2017" name="Nat. Ecol. Evol.">
        <title>Genome expansion and lineage-specific genetic innovations in the forest pathogenic fungi Armillaria.</title>
        <authorList>
            <person name="Sipos G."/>
            <person name="Prasanna A.N."/>
            <person name="Walter M.C."/>
            <person name="O'Connor E."/>
            <person name="Balint B."/>
            <person name="Krizsan K."/>
            <person name="Kiss B."/>
            <person name="Hess J."/>
            <person name="Varga T."/>
            <person name="Slot J."/>
            <person name="Riley R."/>
            <person name="Boka B."/>
            <person name="Rigling D."/>
            <person name="Barry K."/>
            <person name="Lee J."/>
            <person name="Mihaltcheva S."/>
            <person name="LaButti K."/>
            <person name="Lipzen A."/>
            <person name="Waldron R."/>
            <person name="Moloney N.M."/>
            <person name="Sperisen C."/>
            <person name="Kredics L."/>
            <person name="Vagvoelgyi C."/>
            <person name="Patrignani A."/>
            <person name="Fitzpatrick D."/>
            <person name="Nagy I."/>
            <person name="Doyle S."/>
            <person name="Anderson J.B."/>
            <person name="Grigoriev I.V."/>
            <person name="Gueldener U."/>
            <person name="Muensterkoetter M."/>
            <person name="Nagy L.G."/>
        </authorList>
    </citation>
    <scope>NUCLEOTIDE SEQUENCE [LARGE SCALE GENOMIC DNA]</scope>
    <source>
        <strain evidence="14">28-4</strain>
    </source>
</reference>
<evidence type="ECO:0000256" key="9">
    <source>
        <dbReference type="ARBA" id="ARBA00023242"/>
    </source>
</evidence>
<dbReference type="STRING" id="1076256.A0A2H3AIZ0"/>
<proteinExistence type="inferred from homology"/>
<feature type="compositionally biased region" description="Pro residues" evidence="11">
    <location>
        <begin position="215"/>
        <end position="230"/>
    </location>
</feature>
<dbReference type="Pfam" id="PF00096">
    <property type="entry name" value="zf-C2H2"/>
    <property type="match status" value="2"/>
</dbReference>
<sequence>MSYSSGKERRSRDRPTLPPIRDLFGETDELSRSARAPHDSPPLTLARLSMSDDDQEVPPHTSSYPGPGVPYNTGHNSMLSAQYAPPASRPYHDPPTTFYNYQESSSTSLYTTPAFPKNRSSDSIYGNRPSLGARSSSYMSSSTSTAAPNRFPVHRNTVPQMDYPHGSGMRFSDAQRDHFSRQPTEDRLLANCHPSREIPARYSLDQRPSASYPPSDFPPRVPGNSHPPRPWAISTTVDRSRADDDDPTPTARYRDVGPSFGRPPGRDDELMGASASKYECTYCGKGFNRPSSLKIHINSHTGEKPFVCPVESCGRSFSVLSNMRRHARVHTQTPSRQQELSSDEGSEIISPPQSSSSPSHVSQSSSTPSVAPPQSHWLHRRDSSASASSTTSSRRSRSVSSDDFDETDDQLRPEKRTRRHLK</sequence>
<feature type="compositionally biased region" description="Basic and acidic residues" evidence="11">
    <location>
        <begin position="1"/>
        <end position="15"/>
    </location>
</feature>
<dbReference type="GO" id="GO:0006357">
    <property type="term" value="P:regulation of transcription by RNA polymerase II"/>
    <property type="evidence" value="ECO:0007669"/>
    <property type="project" value="TreeGrafter"/>
</dbReference>
<dbReference type="InterPro" id="IPR036236">
    <property type="entry name" value="Znf_C2H2_sf"/>
</dbReference>
<comment type="subcellular location">
    <subcellularLocation>
        <location evidence="1">Nucleus</location>
    </subcellularLocation>
</comment>
<evidence type="ECO:0000256" key="2">
    <source>
        <dbReference type="ARBA" id="ARBA00006991"/>
    </source>
</evidence>
<keyword evidence="7" id="KW-0805">Transcription regulation</keyword>
<evidence type="ECO:0000259" key="12">
    <source>
        <dbReference type="PROSITE" id="PS50157"/>
    </source>
</evidence>
<dbReference type="SMART" id="SM00355">
    <property type="entry name" value="ZnF_C2H2"/>
    <property type="match status" value="2"/>
</dbReference>
<dbReference type="PROSITE" id="PS50157">
    <property type="entry name" value="ZINC_FINGER_C2H2_2"/>
    <property type="match status" value="2"/>
</dbReference>
<keyword evidence="4" id="KW-0677">Repeat</keyword>
<keyword evidence="6" id="KW-0862">Zinc</keyword>
<feature type="domain" description="C2H2-type" evidence="12">
    <location>
        <begin position="306"/>
        <end position="335"/>
    </location>
</feature>
<evidence type="ECO:0000313" key="14">
    <source>
        <dbReference type="Proteomes" id="UP000218334"/>
    </source>
</evidence>
<dbReference type="AlphaFoldDB" id="A0A2H3AIZ0"/>
<evidence type="ECO:0000313" key="13">
    <source>
        <dbReference type="EMBL" id="PBK58861.1"/>
    </source>
</evidence>
<feature type="compositionally biased region" description="Polar residues" evidence="11">
    <location>
        <begin position="97"/>
        <end position="111"/>
    </location>
</feature>
<dbReference type="InterPro" id="IPR013087">
    <property type="entry name" value="Znf_C2H2_type"/>
</dbReference>
<evidence type="ECO:0000256" key="8">
    <source>
        <dbReference type="ARBA" id="ARBA00023163"/>
    </source>
</evidence>
<dbReference type="InterPro" id="IPR051061">
    <property type="entry name" value="Zinc_finger_trans_reg"/>
</dbReference>
<dbReference type="PROSITE" id="PS00028">
    <property type="entry name" value="ZINC_FINGER_C2H2_1"/>
    <property type="match status" value="2"/>
</dbReference>
<feature type="compositionally biased region" description="Basic and acidic residues" evidence="11">
    <location>
        <begin position="29"/>
        <end position="38"/>
    </location>
</feature>
<feature type="region of interest" description="Disordered" evidence="11">
    <location>
        <begin position="326"/>
        <end position="422"/>
    </location>
</feature>
<evidence type="ECO:0000256" key="3">
    <source>
        <dbReference type="ARBA" id="ARBA00022723"/>
    </source>
</evidence>
<gene>
    <name evidence="13" type="ORF">ARMSODRAFT_1027912</name>
</gene>
<feature type="domain" description="C2H2-type" evidence="12">
    <location>
        <begin position="278"/>
        <end position="305"/>
    </location>
</feature>
<dbReference type="SUPFAM" id="SSF57667">
    <property type="entry name" value="beta-beta-alpha zinc fingers"/>
    <property type="match status" value="1"/>
</dbReference>
<dbReference type="FunFam" id="3.30.160.60:FF:000761">
    <property type="entry name" value="Zinc finger protein 449"/>
    <property type="match status" value="1"/>
</dbReference>
<dbReference type="PANTHER" id="PTHR46179">
    <property type="entry name" value="ZINC FINGER PROTEIN"/>
    <property type="match status" value="1"/>
</dbReference>
<accession>A0A2H3AIZ0</accession>
<dbReference type="Gene3D" id="3.30.160.60">
    <property type="entry name" value="Classic Zinc Finger"/>
    <property type="match status" value="2"/>
</dbReference>
<keyword evidence="3" id="KW-0479">Metal-binding</keyword>
<keyword evidence="5 10" id="KW-0863">Zinc-finger</keyword>
<evidence type="ECO:0000256" key="11">
    <source>
        <dbReference type="SAM" id="MobiDB-lite"/>
    </source>
</evidence>
<evidence type="ECO:0000256" key="4">
    <source>
        <dbReference type="ARBA" id="ARBA00022737"/>
    </source>
</evidence>
<dbReference type="EMBL" id="KZ293521">
    <property type="protein sequence ID" value="PBK58861.1"/>
    <property type="molecule type" value="Genomic_DNA"/>
</dbReference>
<feature type="compositionally biased region" description="Low complexity" evidence="11">
    <location>
        <begin position="384"/>
        <end position="401"/>
    </location>
</feature>